<keyword evidence="4" id="KW-1133">Transmembrane helix</keyword>
<comment type="similarity">
    <text evidence="1">Belongs to the glycosyltransferase 2 family.</text>
</comment>
<gene>
    <name evidence="5" type="ORF">TRSC58_07044</name>
</gene>
<dbReference type="Gene3D" id="3.90.550.10">
    <property type="entry name" value="Spore Coat Polysaccharide Biosynthesis Protein SpsA, Chain A"/>
    <property type="match status" value="1"/>
</dbReference>
<evidence type="ECO:0000313" key="6">
    <source>
        <dbReference type="Proteomes" id="UP000031737"/>
    </source>
</evidence>
<keyword evidence="6" id="KW-1185">Reference proteome</keyword>
<protein>
    <submittedName>
        <fullName evidence="5">Beta galactofuranosyl glycosyltransferase</fullName>
    </submittedName>
</protein>
<name>A0A061IRX0_TRYRA</name>
<reference evidence="5 6" key="1">
    <citation type="submission" date="2013-07" db="EMBL/GenBank/DDBJ databases">
        <authorList>
            <person name="Stoco P.H."/>
            <person name="Wagner G."/>
            <person name="Gerber A."/>
            <person name="Zaha A."/>
            <person name="Thompson C."/>
            <person name="Bartholomeu D.C."/>
            <person name="Luckemeyer D.D."/>
            <person name="Bahia D."/>
            <person name="Loreto E."/>
            <person name="Prestes E.B."/>
            <person name="Lima F.M."/>
            <person name="Rodrigues-Luiz G."/>
            <person name="Vallejo G.A."/>
            <person name="Filho J.F."/>
            <person name="Monteiro K.M."/>
            <person name="Tyler K.M."/>
            <person name="de Almeida L.G."/>
            <person name="Ortiz M.F."/>
            <person name="Siervo M.A."/>
            <person name="de Moraes M.H."/>
            <person name="Cunha O.L."/>
            <person name="Mendonca-Neto R."/>
            <person name="Silva R."/>
            <person name="Teixeira S.M."/>
            <person name="Murta S.M."/>
            <person name="Sincero T.C."/>
            <person name="Mendes T.A."/>
            <person name="Urmenyi T.P."/>
            <person name="Silva V.G."/>
            <person name="da Rocha W.D."/>
            <person name="Andersson B."/>
            <person name="Romanha A.J."/>
            <person name="Steindel M."/>
            <person name="de Vasconcelos A.T."/>
            <person name="Grisard E.C."/>
        </authorList>
    </citation>
    <scope>NUCLEOTIDE SEQUENCE [LARGE SCALE GENOMIC DNA]</scope>
    <source>
        <strain evidence="5 6">SC58</strain>
    </source>
</reference>
<evidence type="ECO:0000313" key="5">
    <source>
        <dbReference type="EMBL" id="ESL05313.1"/>
    </source>
</evidence>
<feature type="transmembrane region" description="Helical" evidence="4">
    <location>
        <begin position="12"/>
        <end position="28"/>
    </location>
</feature>
<sequence length="418" mass="47328">MKFLRRSWIKGLLLLNLLVMGSLLFFGWTEPKCAGEGAWKSSVAPRIPKHMMCVGERLLVDAKTGKLGDASGKNVIPLMVVPLMLDLGEFKNMMCNISAPIRRLLLVQNGEEAELQLYLQELEKIYGWTGRLIVKRHPENIGYSGAANIGLRLALSLSREEAPFVFVTNSDVTFSPEIFPNLLNDTYTMTKYDAARMDELAAEVANEPNEHSRGSRRKVKVLRSTPKDNLLSTSALLPDRVRYAPPDVRGKEFSQHYGCFCVNDHGACFTSVMLTRLAISTVGYFDENFYPAYFEDVEYGFRLKLLGFKERHIKYGTFVHQTSLNVRLSAKLKTKEAIWFRRVRPLGATYKYALAKWGRTGMCCGGYEEPFNGTIPVDVWVKDAARIRRIQAYGHGEWKRVPNVGYDTSLLEPVMTKS</sequence>
<dbReference type="OrthoDB" id="10267535at2759"/>
<keyword evidence="2" id="KW-0328">Glycosyltransferase</keyword>
<evidence type="ECO:0000256" key="2">
    <source>
        <dbReference type="ARBA" id="ARBA00022676"/>
    </source>
</evidence>
<evidence type="ECO:0000256" key="1">
    <source>
        <dbReference type="ARBA" id="ARBA00006739"/>
    </source>
</evidence>
<dbReference type="Proteomes" id="UP000031737">
    <property type="component" value="Unassembled WGS sequence"/>
</dbReference>
<dbReference type="InterPro" id="IPR029044">
    <property type="entry name" value="Nucleotide-diphossugar_trans"/>
</dbReference>
<dbReference type="EMBL" id="AUPL01007044">
    <property type="protein sequence ID" value="ESL05313.1"/>
    <property type="molecule type" value="Genomic_DNA"/>
</dbReference>
<keyword evidence="3 5" id="KW-0808">Transferase</keyword>
<dbReference type="PANTHER" id="PTHR43179:SF12">
    <property type="entry name" value="GALACTOFURANOSYLTRANSFERASE GLFT2"/>
    <property type="match status" value="1"/>
</dbReference>
<dbReference type="SUPFAM" id="SSF53448">
    <property type="entry name" value="Nucleotide-diphospho-sugar transferases"/>
    <property type="match status" value="1"/>
</dbReference>
<proteinExistence type="inferred from homology"/>
<dbReference type="VEuPathDB" id="TriTrypDB:TRSC58_07044"/>
<keyword evidence="4" id="KW-0812">Transmembrane</keyword>
<keyword evidence="4" id="KW-0472">Membrane</keyword>
<comment type="caution">
    <text evidence="5">The sequence shown here is derived from an EMBL/GenBank/DDBJ whole genome shotgun (WGS) entry which is preliminary data.</text>
</comment>
<accession>A0A061IRX0</accession>
<evidence type="ECO:0000256" key="4">
    <source>
        <dbReference type="SAM" id="Phobius"/>
    </source>
</evidence>
<organism evidence="5 6">
    <name type="scientific">Trypanosoma rangeli SC58</name>
    <dbReference type="NCBI Taxonomy" id="429131"/>
    <lineage>
        <taxon>Eukaryota</taxon>
        <taxon>Discoba</taxon>
        <taxon>Euglenozoa</taxon>
        <taxon>Kinetoplastea</taxon>
        <taxon>Metakinetoplastina</taxon>
        <taxon>Trypanosomatida</taxon>
        <taxon>Trypanosomatidae</taxon>
        <taxon>Trypanosoma</taxon>
        <taxon>Herpetosoma</taxon>
    </lineage>
</organism>
<dbReference type="PANTHER" id="PTHR43179">
    <property type="entry name" value="RHAMNOSYLTRANSFERASE WBBL"/>
    <property type="match status" value="1"/>
</dbReference>
<evidence type="ECO:0000256" key="3">
    <source>
        <dbReference type="ARBA" id="ARBA00022679"/>
    </source>
</evidence>
<dbReference type="AlphaFoldDB" id="A0A061IRX0"/>
<dbReference type="GO" id="GO:0016757">
    <property type="term" value="F:glycosyltransferase activity"/>
    <property type="evidence" value="ECO:0007669"/>
    <property type="project" value="UniProtKB-KW"/>
</dbReference>